<dbReference type="InterPro" id="IPR056644">
    <property type="entry name" value="DUF7742"/>
</dbReference>
<evidence type="ECO:0000259" key="1">
    <source>
        <dbReference type="Pfam" id="PF24891"/>
    </source>
</evidence>
<dbReference type="Proteomes" id="UP000248311">
    <property type="component" value="Unassembled WGS sequence"/>
</dbReference>
<proteinExistence type="predicted"/>
<evidence type="ECO:0000313" key="3">
    <source>
        <dbReference type="Proteomes" id="UP000248311"/>
    </source>
</evidence>
<protein>
    <recommendedName>
        <fullName evidence="1">DUF7742 domain-containing protein</fullName>
    </recommendedName>
</protein>
<sequence>MRPLLPGDMDQAVRALLAVPEARRAALAGRLILRAHAADKWRKRLRRPHPLWGDGSLMAASMRAPQAGWRGRFDADWCAALAVLLAALAEWRRR</sequence>
<organism evidence="2 3">
    <name type="scientific">Pseudoroseicyclus aestuarii</name>
    <dbReference type="NCBI Taxonomy" id="1795041"/>
    <lineage>
        <taxon>Bacteria</taxon>
        <taxon>Pseudomonadati</taxon>
        <taxon>Pseudomonadota</taxon>
        <taxon>Alphaproteobacteria</taxon>
        <taxon>Rhodobacterales</taxon>
        <taxon>Paracoccaceae</taxon>
        <taxon>Pseudoroseicyclus</taxon>
    </lineage>
</organism>
<accession>A0A318SZ96</accession>
<reference evidence="2 3" key="1">
    <citation type="submission" date="2018-06" db="EMBL/GenBank/DDBJ databases">
        <title>Genomic Encyclopedia of Type Strains, Phase III (KMG-III): the genomes of soil and plant-associated and newly described type strains.</title>
        <authorList>
            <person name="Whitman W."/>
        </authorList>
    </citation>
    <scope>NUCLEOTIDE SEQUENCE [LARGE SCALE GENOMIC DNA]</scope>
    <source>
        <strain evidence="2 3">CECT 9025</strain>
    </source>
</reference>
<dbReference type="OrthoDB" id="7863415at2"/>
<keyword evidence="3" id="KW-1185">Reference proteome</keyword>
<dbReference type="Pfam" id="PF24891">
    <property type="entry name" value="DUF7742"/>
    <property type="match status" value="1"/>
</dbReference>
<comment type="caution">
    <text evidence="2">The sequence shown here is derived from an EMBL/GenBank/DDBJ whole genome shotgun (WGS) entry which is preliminary data.</text>
</comment>
<feature type="domain" description="DUF7742" evidence="1">
    <location>
        <begin position="2"/>
        <end position="88"/>
    </location>
</feature>
<dbReference type="EMBL" id="QJTE01000001">
    <property type="protein sequence ID" value="PYE85726.1"/>
    <property type="molecule type" value="Genomic_DNA"/>
</dbReference>
<dbReference type="RefSeq" id="WP_110812755.1">
    <property type="nucleotide sequence ID" value="NZ_QJTE01000001.1"/>
</dbReference>
<gene>
    <name evidence="2" type="ORF">DFP88_101396</name>
</gene>
<name>A0A318SZ96_9RHOB</name>
<evidence type="ECO:0000313" key="2">
    <source>
        <dbReference type="EMBL" id="PYE85726.1"/>
    </source>
</evidence>
<dbReference type="AlphaFoldDB" id="A0A318SZ96"/>